<protein>
    <submittedName>
        <fullName evidence="2">Uncharacterized protein</fullName>
    </submittedName>
</protein>
<keyword evidence="1" id="KW-1133">Transmembrane helix</keyword>
<organism evidence="2 3">
    <name type="scientific">Lentinula detonsa</name>
    <dbReference type="NCBI Taxonomy" id="2804962"/>
    <lineage>
        <taxon>Eukaryota</taxon>
        <taxon>Fungi</taxon>
        <taxon>Dikarya</taxon>
        <taxon>Basidiomycota</taxon>
        <taxon>Agaricomycotina</taxon>
        <taxon>Agaricomycetes</taxon>
        <taxon>Agaricomycetidae</taxon>
        <taxon>Agaricales</taxon>
        <taxon>Marasmiineae</taxon>
        <taxon>Omphalotaceae</taxon>
        <taxon>Lentinula</taxon>
    </lineage>
</organism>
<comment type="caution">
    <text evidence="2">The sequence shown here is derived from an EMBL/GenBank/DDBJ whole genome shotgun (WGS) entry which is preliminary data.</text>
</comment>
<dbReference type="Proteomes" id="UP001142393">
    <property type="component" value="Unassembled WGS sequence"/>
</dbReference>
<dbReference type="EMBL" id="JANVFU010000014">
    <property type="protein sequence ID" value="KAJ3740666.1"/>
    <property type="molecule type" value="Genomic_DNA"/>
</dbReference>
<sequence length="187" mass="20803">MDNIVGSIFIDGGSPFMDGSFLTTGYNHSSPSSFNFTQLIHPQIGIWDLWAMRAGTGRMLFEEIVLTKSEIIFPTSIVSSHWLSDPINQVFPQAMEVALNITYLVLALFGWPPASLFAFASVMLTLGQTLSLLAQVYFYPNFLSNPIRLSTVSWVLVLIFRVIIPSVNGFVVCKKLCSLLVDRGRSF</sequence>
<evidence type="ECO:0000256" key="1">
    <source>
        <dbReference type="SAM" id="Phobius"/>
    </source>
</evidence>
<feature type="transmembrane region" description="Helical" evidence="1">
    <location>
        <begin position="151"/>
        <end position="173"/>
    </location>
</feature>
<keyword evidence="3" id="KW-1185">Reference proteome</keyword>
<keyword evidence="1" id="KW-0812">Transmembrane</keyword>
<keyword evidence="1" id="KW-0472">Membrane</keyword>
<evidence type="ECO:0000313" key="3">
    <source>
        <dbReference type="Proteomes" id="UP001142393"/>
    </source>
</evidence>
<name>A0A9W8NTN7_9AGAR</name>
<proteinExistence type="predicted"/>
<reference evidence="2 3" key="1">
    <citation type="journal article" date="2023" name="Proc. Natl. Acad. Sci. U.S.A.">
        <title>A global phylogenomic analysis of the shiitake genus Lentinula.</title>
        <authorList>
            <person name="Sierra-Patev S."/>
            <person name="Min B."/>
            <person name="Naranjo-Ortiz M."/>
            <person name="Looney B."/>
            <person name="Konkel Z."/>
            <person name="Slot J.C."/>
            <person name="Sakamoto Y."/>
            <person name="Steenwyk J.L."/>
            <person name="Rokas A."/>
            <person name="Carro J."/>
            <person name="Camarero S."/>
            <person name="Ferreira P."/>
            <person name="Molpeceres G."/>
            <person name="Ruiz-Duenas F.J."/>
            <person name="Serrano A."/>
            <person name="Henrissat B."/>
            <person name="Drula E."/>
            <person name="Hughes K.W."/>
            <person name="Mata J.L."/>
            <person name="Ishikawa N.K."/>
            <person name="Vargas-Isla R."/>
            <person name="Ushijima S."/>
            <person name="Smith C.A."/>
            <person name="Donoghue J."/>
            <person name="Ahrendt S."/>
            <person name="Andreopoulos W."/>
            <person name="He G."/>
            <person name="LaButti K."/>
            <person name="Lipzen A."/>
            <person name="Ng V."/>
            <person name="Riley R."/>
            <person name="Sandor L."/>
            <person name="Barry K."/>
            <person name="Martinez A.T."/>
            <person name="Xiao Y."/>
            <person name="Gibbons J.G."/>
            <person name="Terashima K."/>
            <person name="Grigoriev I.V."/>
            <person name="Hibbett D."/>
        </authorList>
    </citation>
    <scope>NUCLEOTIDE SEQUENCE [LARGE SCALE GENOMIC DNA]</scope>
    <source>
        <strain evidence="2 3">TFB7810</strain>
    </source>
</reference>
<dbReference type="AlphaFoldDB" id="A0A9W8NTN7"/>
<gene>
    <name evidence="2" type="ORF">DFH05DRAFT_1529275</name>
</gene>
<accession>A0A9W8NTN7</accession>
<evidence type="ECO:0000313" key="2">
    <source>
        <dbReference type="EMBL" id="KAJ3740666.1"/>
    </source>
</evidence>